<comment type="catalytic activity">
    <reaction evidence="1">
        <text>Endonucleolytic cleavage to 5'-phosphomonoester.</text>
        <dbReference type="EC" id="3.1.26.4"/>
    </reaction>
</comment>
<comment type="subcellular location">
    <subcellularLocation>
        <location evidence="1">Cytoplasm</location>
    </subcellularLocation>
</comment>
<name>A0ABP8JPD3_9BACT</name>
<comment type="function">
    <text evidence="1">Endonuclease that specifically degrades the RNA of RNA-DNA hybrids.</text>
</comment>
<evidence type="ECO:0000256" key="1">
    <source>
        <dbReference type="PIRNR" id="PIRNR037839"/>
    </source>
</evidence>
<dbReference type="Gene3D" id="3.30.420.10">
    <property type="entry name" value="Ribonuclease H-like superfamily/Ribonuclease H"/>
    <property type="match status" value="1"/>
</dbReference>
<keyword evidence="1" id="KW-0963">Cytoplasm</keyword>
<proteinExistence type="inferred from homology"/>
<feature type="domain" description="Ribonuclease H1 N-terminal" evidence="2">
    <location>
        <begin position="6"/>
        <end position="47"/>
    </location>
</feature>
<keyword evidence="1" id="KW-0378">Hydrolase</keyword>
<evidence type="ECO:0000259" key="2">
    <source>
        <dbReference type="Pfam" id="PF01693"/>
    </source>
</evidence>
<dbReference type="Pfam" id="PF01693">
    <property type="entry name" value="Cauli_VI"/>
    <property type="match status" value="1"/>
</dbReference>
<keyword evidence="1" id="KW-0460">Magnesium</keyword>
<keyword evidence="4" id="KW-1185">Reference proteome</keyword>
<sequence length="195" mass="21937">MGVYSYYVVTKGRLPGVFTSWEECNAQVKGFPGGKFMGFFTREEADAAWAAAGESAEPIPEAPLQNSLVTKATWHPVTKAVEYQGAYYPSREVVFRVGPYQHGTNYLAEFLAIVHALAYCKQQGLALPVYSESQPALDWVRQGAVRTSYQRTLDNQPLFALVDRAEAWLKGNTYPNPLLRWYSRQWGENPADFGR</sequence>
<dbReference type="InterPro" id="IPR009027">
    <property type="entry name" value="Ribosomal_bL9/RNase_H1_N"/>
</dbReference>
<dbReference type="Gene3D" id="3.40.970.10">
    <property type="entry name" value="Ribonuclease H1, N-terminal domain"/>
    <property type="match status" value="1"/>
</dbReference>
<dbReference type="InterPro" id="IPR036397">
    <property type="entry name" value="RNaseH_sf"/>
</dbReference>
<evidence type="ECO:0000313" key="3">
    <source>
        <dbReference type="EMBL" id="GAA4393938.1"/>
    </source>
</evidence>
<dbReference type="SUPFAM" id="SSF53098">
    <property type="entry name" value="Ribonuclease H-like"/>
    <property type="match status" value="1"/>
</dbReference>
<dbReference type="SUPFAM" id="SSF55658">
    <property type="entry name" value="L9 N-domain-like"/>
    <property type="match status" value="1"/>
</dbReference>
<protein>
    <recommendedName>
        <fullName evidence="1">Ribonuclease H</fullName>
        <ecNumber evidence="1">3.1.26.4</ecNumber>
    </recommendedName>
</protein>
<comment type="caution">
    <text evidence="3">The sequence shown here is derived from an EMBL/GenBank/DDBJ whole genome shotgun (WGS) entry which is preliminary data.</text>
</comment>
<dbReference type="InterPro" id="IPR012337">
    <property type="entry name" value="RNaseH-like_sf"/>
</dbReference>
<keyword evidence="1" id="KW-0479">Metal-binding</keyword>
<dbReference type="Proteomes" id="UP001500454">
    <property type="component" value="Unassembled WGS sequence"/>
</dbReference>
<dbReference type="EMBL" id="BAABHA010000016">
    <property type="protein sequence ID" value="GAA4393938.1"/>
    <property type="molecule type" value="Genomic_DNA"/>
</dbReference>
<keyword evidence="1" id="KW-0540">Nuclease</keyword>
<dbReference type="PIRSF" id="PIRSF037839">
    <property type="entry name" value="Ribonuclease_H"/>
    <property type="match status" value="1"/>
</dbReference>
<comment type="similarity">
    <text evidence="1">Belongs to the RNase H family.</text>
</comment>
<evidence type="ECO:0000313" key="4">
    <source>
        <dbReference type="Proteomes" id="UP001500454"/>
    </source>
</evidence>
<keyword evidence="1" id="KW-0255">Endonuclease</keyword>
<organism evidence="3 4">
    <name type="scientific">Hymenobacter koreensis</name>
    <dbReference type="NCBI Taxonomy" id="1084523"/>
    <lineage>
        <taxon>Bacteria</taxon>
        <taxon>Pseudomonadati</taxon>
        <taxon>Bacteroidota</taxon>
        <taxon>Cytophagia</taxon>
        <taxon>Cytophagales</taxon>
        <taxon>Hymenobacteraceae</taxon>
        <taxon>Hymenobacter</taxon>
    </lineage>
</organism>
<gene>
    <name evidence="3" type="ORF">GCM10023186_45970</name>
</gene>
<dbReference type="EC" id="3.1.26.4" evidence="1"/>
<dbReference type="InterPro" id="IPR037056">
    <property type="entry name" value="RNase_H1_N_sf"/>
</dbReference>
<dbReference type="InterPro" id="IPR011320">
    <property type="entry name" value="RNase_H1_N"/>
</dbReference>
<reference evidence="4" key="1">
    <citation type="journal article" date="2019" name="Int. J. Syst. Evol. Microbiol.">
        <title>The Global Catalogue of Microorganisms (GCM) 10K type strain sequencing project: providing services to taxonomists for standard genome sequencing and annotation.</title>
        <authorList>
            <consortium name="The Broad Institute Genomics Platform"/>
            <consortium name="The Broad Institute Genome Sequencing Center for Infectious Disease"/>
            <person name="Wu L."/>
            <person name="Ma J."/>
        </authorList>
    </citation>
    <scope>NUCLEOTIDE SEQUENCE [LARGE SCALE GENOMIC DNA]</scope>
    <source>
        <strain evidence="4">JCM 17924</strain>
    </source>
</reference>
<accession>A0ABP8JPD3</accession>
<dbReference type="InterPro" id="IPR017290">
    <property type="entry name" value="RNase_H_bac"/>
</dbReference>